<reference evidence="7" key="1">
    <citation type="submission" date="2022-07" db="EMBL/GenBank/DDBJ databases">
        <title>Phylogenomic reconstructions and comparative analyses of Kickxellomycotina fungi.</title>
        <authorList>
            <person name="Reynolds N.K."/>
            <person name="Stajich J.E."/>
            <person name="Barry K."/>
            <person name="Grigoriev I.V."/>
            <person name="Crous P."/>
            <person name="Smith M.E."/>
        </authorList>
    </citation>
    <scope>NUCLEOTIDE SEQUENCE</scope>
    <source>
        <strain evidence="7">NBRC 105413</strain>
    </source>
</reference>
<sequence>MDFELESQLKKLRLQLGSKAAHQQQHAATLLAVEETIKEQSMAIEPASYFAALLTLLEQTEVGPKGLSGTIIYLLSIILPFVSHNTIRAKFATMMAVLSQSLDLESADVALLRSIISCLETVLMAQDAGSWTQPIAQGTFKSLLALATDSKPKIRKRAQQAVSRLMSSPPPPAVVHPAAGLMAQFVLDSLSSAKADLQVALQTLQMVKQTDMLWPENAFGSLCEALMQLPKLNAPFVTALSFQALETVFSRATELLDEDQFRDILISIIDLKPNTNDPLASEAWLKIVQKGYSAFATISSEACFQSLPDLIDLVFPDIELGKQSTREVATQCIWAMIRDCIPEDKLGSAGTARIIKTLTSGLSYRFRESWALIFLLIAAMFQRLGKHAHPSMDALMTEISHMRMEPEFELKSEADAVLGAAVRAIGPETFLGVLPLNLNADQHKDQVGRAWLLPLMKSHIRNAPLGYFVQSMVPLADGLAARSQQFVSQSRDIEAKVFDALNQQVWALFGGFCNVPSDVIESFTPEFAERLATEMFESTTVRPAICNGIQTLLKAVHALAHEPSASAGPLTQEQALAAEKHLAQFAPQYLSQLFNIFAQSPGSARGYVMDTINAFLAVITPAEINATFVKVCNMLNEALKTHTPPTAAELTNSYLEANPPPAAYTMMDLATSMAVYLDAERAQMLLHAAFVLAKQNDDASLQKKGYKAICRLAEQPADSLARQLIESAINVQLIPMLIESAETVGPSSRRDRLALIALLSRNLADEQLHFVPAMLSEAILGTKDVNERARNSAFDALLAMGERMARGGVIDMAAATGATDANDDASMQQQQQASIEEFFKMTAAGLAAQTPHMISATIAAISRVLFEFQDKVGTEFALEIMQTVLMFVAHKNREISKSSLGFVKVITVVLPKEVLLQHLREIVVSILKWSHEYKNQMGLKCRHILDRLVRRLGLDAVAEVTPQEHERLIVNMRKRQQRAKRGKESNAGANADGNDDDDDDEEMQAAGNKKSFGNAYEDVLYGSESELDDSDDGDGNSIGKGKAKAKGKTKQGNKSENGHPVSTRGAWIKEDADGPLDFLDRSAFTHFATADPTTVKTRRMPSVPKMKNGKLLFEDPEEEARKAKAAAIAAASSASANAQGEDAGEDYYLQSLTSKDGFYRAANQKIKFHKRKPGDEDDDVEMASEDEAAVPQKAVPAPKRTKSNEGFAYGREFRAKKAQGDVKRGNVDPFAYVPLNPKNMKKGSLNVKGNSKKGKRTRNMK</sequence>
<dbReference type="Gene3D" id="1.25.10.10">
    <property type="entry name" value="Leucine-rich Repeat Variant"/>
    <property type="match status" value="1"/>
</dbReference>
<name>A0A9W7XLF7_9FUNG</name>
<feature type="compositionally biased region" description="Acidic residues" evidence="4">
    <location>
        <begin position="1175"/>
        <end position="1188"/>
    </location>
</feature>
<feature type="compositionally biased region" description="Basic residues" evidence="4">
    <location>
        <begin position="1250"/>
        <end position="1261"/>
    </location>
</feature>
<feature type="domain" description="RRP12 HEAT" evidence="5">
    <location>
        <begin position="322"/>
        <end position="599"/>
    </location>
</feature>
<dbReference type="InterPro" id="IPR052087">
    <property type="entry name" value="RRP12"/>
</dbReference>
<dbReference type="SUPFAM" id="SSF48371">
    <property type="entry name" value="ARM repeat"/>
    <property type="match status" value="1"/>
</dbReference>
<feature type="compositionally biased region" description="Acidic residues" evidence="4">
    <location>
        <begin position="993"/>
        <end position="1003"/>
    </location>
</feature>
<dbReference type="GO" id="GO:0005634">
    <property type="term" value="C:nucleus"/>
    <property type="evidence" value="ECO:0007669"/>
    <property type="project" value="UniProtKB-SubCell"/>
</dbReference>
<dbReference type="AlphaFoldDB" id="A0A9W7XLF7"/>
<dbReference type="InterPro" id="IPR012978">
    <property type="entry name" value="HEAT_RRP12"/>
</dbReference>
<feature type="region of interest" description="Disordered" evidence="4">
    <location>
        <begin position="1169"/>
        <end position="1261"/>
    </location>
</feature>
<dbReference type="EMBL" id="JANBOH010000120">
    <property type="protein sequence ID" value="KAJ1645169.1"/>
    <property type="molecule type" value="Genomic_DNA"/>
</dbReference>
<dbReference type="InterPro" id="IPR016024">
    <property type="entry name" value="ARM-type_fold"/>
</dbReference>
<gene>
    <name evidence="7" type="primary">RRP12</name>
    <name evidence="7" type="ORF">LPJ64_003205</name>
</gene>
<feature type="compositionally biased region" description="Basic residues" evidence="4">
    <location>
        <begin position="1041"/>
        <end position="1051"/>
    </location>
</feature>
<evidence type="ECO:0000259" key="6">
    <source>
        <dbReference type="Pfam" id="PF25772"/>
    </source>
</evidence>
<evidence type="ECO:0000313" key="8">
    <source>
        <dbReference type="Proteomes" id="UP001145021"/>
    </source>
</evidence>
<dbReference type="Proteomes" id="UP001145021">
    <property type="component" value="Unassembled WGS sequence"/>
</dbReference>
<feature type="region of interest" description="Disordered" evidence="4">
    <location>
        <begin position="1024"/>
        <end position="1062"/>
    </location>
</feature>
<feature type="compositionally biased region" description="Low complexity" evidence="4">
    <location>
        <begin position="1189"/>
        <end position="1198"/>
    </location>
</feature>
<keyword evidence="3" id="KW-0539">Nucleus</keyword>
<evidence type="ECO:0000256" key="1">
    <source>
        <dbReference type="ARBA" id="ARBA00004123"/>
    </source>
</evidence>
<organism evidence="7 8">
    <name type="scientific">Coemansia asiatica</name>
    <dbReference type="NCBI Taxonomy" id="1052880"/>
    <lineage>
        <taxon>Eukaryota</taxon>
        <taxon>Fungi</taxon>
        <taxon>Fungi incertae sedis</taxon>
        <taxon>Zoopagomycota</taxon>
        <taxon>Kickxellomycotina</taxon>
        <taxon>Kickxellomycetes</taxon>
        <taxon>Kickxellales</taxon>
        <taxon>Kickxellaceae</taxon>
        <taxon>Coemansia</taxon>
    </lineage>
</organism>
<feature type="region of interest" description="Disordered" evidence="4">
    <location>
        <begin position="974"/>
        <end position="1009"/>
    </location>
</feature>
<comment type="caution">
    <text evidence="7">The sequence shown here is derived from an EMBL/GenBank/DDBJ whole genome shotgun (WGS) entry which is preliminary data.</text>
</comment>
<protein>
    <submittedName>
        <fullName evidence="7">Pre-rRNA processing protein</fullName>
    </submittedName>
</protein>
<evidence type="ECO:0000256" key="2">
    <source>
        <dbReference type="ARBA" id="ARBA00007690"/>
    </source>
</evidence>
<dbReference type="Pfam" id="PF25772">
    <property type="entry name" value="HEAT_RRP12_N"/>
    <property type="match status" value="1"/>
</dbReference>
<comment type="similarity">
    <text evidence="2">Belongs to the RRP12 family.</text>
</comment>
<dbReference type="Pfam" id="PF08161">
    <property type="entry name" value="RRP12_HEAT"/>
    <property type="match status" value="1"/>
</dbReference>
<accession>A0A9W7XLF7</accession>
<dbReference type="PANTHER" id="PTHR48287">
    <property type="entry name" value="ARM REPEAT SUPERFAMILY PROTEIN"/>
    <property type="match status" value="1"/>
</dbReference>
<dbReference type="InterPro" id="IPR011989">
    <property type="entry name" value="ARM-like"/>
</dbReference>
<evidence type="ECO:0000256" key="4">
    <source>
        <dbReference type="SAM" id="MobiDB-lite"/>
    </source>
</evidence>
<evidence type="ECO:0000259" key="5">
    <source>
        <dbReference type="Pfam" id="PF08161"/>
    </source>
</evidence>
<feature type="domain" description="RRP12 N-terminal HEAT" evidence="6">
    <location>
        <begin position="18"/>
        <end position="252"/>
    </location>
</feature>
<dbReference type="InterPro" id="IPR057860">
    <property type="entry name" value="HEAT_RRP12_N"/>
</dbReference>
<evidence type="ECO:0000256" key="3">
    <source>
        <dbReference type="ARBA" id="ARBA00023242"/>
    </source>
</evidence>
<comment type="subcellular location">
    <subcellularLocation>
        <location evidence="1">Nucleus</location>
    </subcellularLocation>
</comment>
<feature type="compositionally biased region" description="Basic and acidic residues" evidence="4">
    <location>
        <begin position="1211"/>
        <end position="1226"/>
    </location>
</feature>
<feature type="compositionally biased region" description="Acidic residues" evidence="4">
    <location>
        <begin position="1025"/>
        <end position="1034"/>
    </location>
</feature>
<evidence type="ECO:0000313" key="7">
    <source>
        <dbReference type="EMBL" id="KAJ1645169.1"/>
    </source>
</evidence>
<keyword evidence="8" id="KW-1185">Reference proteome</keyword>
<dbReference type="PANTHER" id="PTHR48287:SF1">
    <property type="entry name" value="ARM REPEAT SUPERFAMILY PROTEIN"/>
    <property type="match status" value="1"/>
</dbReference>
<proteinExistence type="inferred from homology"/>